<comment type="caution">
    <text evidence="1">The sequence shown here is derived from an EMBL/GenBank/DDBJ whole genome shotgun (WGS) entry which is preliminary data.</text>
</comment>
<dbReference type="EMBL" id="SIJK02000060">
    <property type="protein sequence ID" value="MBP1468218.1"/>
    <property type="molecule type" value="Genomic_DNA"/>
</dbReference>
<dbReference type="Proteomes" id="UP001193081">
    <property type="component" value="Unassembled WGS sequence"/>
</dbReference>
<gene>
    <name evidence="1" type="ORF">EYB53_021080</name>
</gene>
<evidence type="ECO:0000313" key="1">
    <source>
        <dbReference type="EMBL" id="MBP1468218.1"/>
    </source>
</evidence>
<proteinExistence type="predicted"/>
<keyword evidence="2" id="KW-1185">Reference proteome</keyword>
<dbReference type="RefSeq" id="WP_135480750.1">
    <property type="nucleotide sequence ID" value="NZ_SIJK02000060.1"/>
</dbReference>
<organism evidence="1 2">
    <name type="scientific">Candidatus Chloroploca mongolica</name>
    <dbReference type="NCBI Taxonomy" id="2528176"/>
    <lineage>
        <taxon>Bacteria</taxon>
        <taxon>Bacillati</taxon>
        <taxon>Chloroflexota</taxon>
        <taxon>Chloroflexia</taxon>
        <taxon>Chloroflexales</taxon>
        <taxon>Chloroflexineae</taxon>
        <taxon>Oscillochloridaceae</taxon>
        <taxon>Candidatus Chloroploca</taxon>
    </lineage>
</organism>
<accession>A0ABS4DFK5</accession>
<protein>
    <submittedName>
        <fullName evidence="1">Uncharacterized protein</fullName>
    </submittedName>
</protein>
<evidence type="ECO:0000313" key="2">
    <source>
        <dbReference type="Proteomes" id="UP001193081"/>
    </source>
</evidence>
<sequence length="306" mass="32255">MSSITLRTQLIINGATVFLVVLLVLASQTLAGPTVSLPQTGTSASTITYQGRLSDANGSPLTATLPMTFKLYDAQQTLLWTEVRTGANAVPVTNGLFTVALGSVTPLETTTISQAVWLGLSVDGDPEMTPREKLGSVPSAHTVADGAITNSKLAAGAVTSDKLATGAVTSDKVSLNSGRKCVNGPVELTPPGNWQLLDVPELELAFSLNEAAHVLVWLDGIVLANDGASVGLFNVFTYVNGTHVMASIHLTDTDTWVNLAEQRLLNLEAGSHTIQVKVNSEHPGTIVFHEGWDGGVYQTCVNYLVF</sequence>
<reference evidence="1 2" key="1">
    <citation type="submission" date="2021-03" db="EMBL/GenBank/DDBJ databases">
        <authorList>
            <person name="Grouzdev D.S."/>
        </authorList>
    </citation>
    <scope>NUCLEOTIDE SEQUENCE [LARGE SCALE GENOMIC DNA]</scope>
    <source>
        <strain evidence="1 2">M50-1</strain>
    </source>
</reference>
<name>A0ABS4DFK5_9CHLR</name>